<organism evidence="3 4">
    <name type="scientific">Ostreococcus lucimarinus (strain CCE9901)</name>
    <dbReference type="NCBI Taxonomy" id="436017"/>
    <lineage>
        <taxon>Eukaryota</taxon>
        <taxon>Viridiplantae</taxon>
        <taxon>Chlorophyta</taxon>
        <taxon>Mamiellophyceae</taxon>
        <taxon>Mamiellales</taxon>
        <taxon>Bathycoccaceae</taxon>
        <taxon>Ostreococcus</taxon>
    </lineage>
</organism>
<dbReference type="HOGENOM" id="CLU_742687_0_0_1"/>
<evidence type="ECO:0000313" key="4">
    <source>
        <dbReference type="Proteomes" id="UP000001568"/>
    </source>
</evidence>
<accession>A4S5H9</accession>
<dbReference type="OrthoDB" id="498718at2759"/>
<gene>
    <name evidence="3" type="ORF">OSTLU_17552</name>
</gene>
<dbReference type="Proteomes" id="UP000001568">
    <property type="component" value="Chromosome 12"/>
</dbReference>
<evidence type="ECO:0000256" key="1">
    <source>
        <dbReference type="SAM" id="Coils"/>
    </source>
</evidence>
<evidence type="ECO:0000256" key="2">
    <source>
        <dbReference type="SAM" id="MobiDB-lite"/>
    </source>
</evidence>
<sequence>MAKRTGDDGGKKAGKAAGVSRKVSAMAKAAAIAKEGLKRPAKYFEANERSDSGRNKAAKLASVSSPGSDIDSPEFLRQVKTPGARTPSRGRGRPPNSSKLGKAAAAAADAANRANGVVNVNEAHMPQSTAWGGAYRMLQSAYEKLQTKYDQLKAKKLQDLMNEAERQQGVLMDHERKADELVHHLRTEADRQRDIASRAEGASEKVYALERENAELRETVLAYQGKMLRMEEELEATRAGASGRAGGSGRDGDFGAFELEALTGLRWQEKSQGVHHFTHIGTGFTFRLSAAEGEDGEPTGEDPMRPPKPGRRVADEVACVPLGFGNIEGLVPSFLAEPMDFDTTDMPVFTYKLLQALHTAALQRAGVSAQRAA</sequence>
<feature type="region of interest" description="Disordered" evidence="2">
    <location>
        <begin position="292"/>
        <end position="311"/>
    </location>
</feature>
<feature type="compositionally biased region" description="Basic and acidic residues" evidence="2">
    <location>
        <begin position="45"/>
        <end position="54"/>
    </location>
</feature>
<dbReference type="Gramene" id="ABO99068">
    <property type="protein sequence ID" value="ABO99068"/>
    <property type="gene ID" value="OSTLU_17552"/>
</dbReference>
<keyword evidence="1" id="KW-0175">Coiled coil</keyword>
<feature type="compositionally biased region" description="Basic and acidic residues" evidence="2">
    <location>
        <begin position="1"/>
        <end position="11"/>
    </location>
</feature>
<dbReference type="OMA" id="HHFTHIG"/>
<proteinExistence type="predicted"/>
<feature type="coiled-coil region" evidence="1">
    <location>
        <begin position="135"/>
        <end position="233"/>
    </location>
</feature>
<dbReference type="EMBL" id="CP000592">
    <property type="protein sequence ID" value="ABO99068.1"/>
    <property type="molecule type" value="Genomic_DNA"/>
</dbReference>
<feature type="compositionally biased region" description="Low complexity" evidence="2">
    <location>
        <begin position="25"/>
        <end position="34"/>
    </location>
</feature>
<protein>
    <submittedName>
        <fullName evidence="3">Uncharacterized protein</fullName>
    </submittedName>
</protein>
<keyword evidence="4" id="KW-1185">Reference proteome</keyword>
<feature type="region of interest" description="Disordered" evidence="2">
    <location>
        <begin position="1"/>
        <end position="107"/>
    </location>
</feature>
<evidence type="ECO:0000313" key="3">
    <source>
        <dbReference type="EMBL" id="ABO99068.1"/>
    </source>
</evidence>
<dbReference type="AlphaFoldDB" id="A4S5H9"/>
<reference evidence="3 4" key="1">
    <citation type="journal article" date="2007" name="Proc. Natl. Acad. Sci. U.S.A.">
        <title>The tiny eukaryote Ostreococcus provides genomic insights into the paradox of plankton speciation.</title>
        <authorList>
            <person name="Palenik B."/>
            <person name="Grimwood J."/>
            <person name="Aerts A."/>
            <person name="Rouze P."/>
            <person name="Salamov A."/>
            <person name="Putnam N."/>
            <person name="Dupont C."/>
            <person name="Jorgensen R."/>
            <person name="Derelle E."/>
            <person name="Rombauts S."/>
            <person name="Zhou K."/>
            <person name="Otillar R."/>
            <person name="Merchant S.S."/>
            <person name="Podell S."/>
            <person name="Gaasterland T."/>
            <person name="Napoli C."/>
            <person name="Gendler K."/>
            <person name="Manuell A."/>
            <person name="Tai V."/>
            <person name="Vallon O."/>
            <person name="Piganeau G."/>
            <person name="Jancek S."/>
            <person name="Heijde M."/>
            <person name="Jabbari K."/>
            <person name="Bowler C."/>
            <person name="Lohr M."/>
            <person name="Robbens S."/>
            <person name="Werner G."/>
            <person name="Dubchak I."/>
            <person name="Pazour G.J."/>
            <person name="Ren Q."/>
            <person name="Paulsen I."/>
            <person name="Delwiche C."/>
            <person name="Schmutz J."/>
            <person name="Rokhsar D."/>
            <person name="Van de Peer Y."/>
            <person name="Moreau H."/>
            <person name="Grigoriev I.V."/>
        </authorList>
    </citation>
    <scope>NUCLEOTIDE SEQUENCE [LARGE SCALE GENOMIC DNA]</scope>
    <source>
        <strain evidence="3 4">CCE9901</strain>
    </source>
</reference>
<dbReference type="RefSeq" id="XP_001420775.1">
    <property type="nucleotide sequence ID" value="XM_001420738.1"/>
</dbReference>
<dbReference type="GeneID" id="5004641"/>
<dbReference type="KEGG" id="olu:OSTLU_17552"/>
<name>A4S5H9_OSTLU</name>